<keyword evidence="2" id="KW-1185">Reference proteome</keyword>
<protein>
    <submittedName>
        <fullName evidence="1">Uncharacterized protein</fullName>
    </submittedName>
</protein>
<dbReference type="EMBL" id="UYRU01044984">
    <property type="protein sequence ID" value="VDK88289.1"/>
    <property type="molecule type" value="Genomic_DNA"/>
</dbReference>
<accession>A0A3P6TY33</accession>
<evidence type="ECO:0000313" key="1">
    <source>
        <dbReference type="EMBL" id="VDK88289.1"/>
    </source>
</evidence>
<dbReference type="AlphaFoldDB" id="A0A3P6TY33"/>
<sequence>MEESIWLRVVLKDNCFLLVGCVDHPANAIGDYELCLRLRSLSRGLHQQKDTSVLPLIQLISQQTKKLSKEKWMADAVGNPVVGAKLTADSFNAFLSRTFTENSAAALPTIPAWTGAVLETIPFALWDVTVAIRHFRQSYSPRHDGVPVSLLNSEANDMFKSVRLNLSDYDQFTIKISAGHALKDRNQISSPSTEEKKVLKNLKPDKTITKLPADRGGSTAILKKADYELKMLSVLKDSSTYDPLPTDPTKKQMSSIEKVLKRLTGTCVSSTTVFGEVQHLPESRESD</sequence>
<organism evidence="1 2">
    <name type="scientific">Dibothriocephalus latus</name>
    <name type="common">Fish tapeworm</name>
    <name type="synonym">Diphyllobothrium latum</name>
    <dbReference type="NCBI Taxonomy" id="60516"/>
    <lineage>
        <taxon>Eukaryota</taxon>
        <taxon>Metazoa</taxon>
        <taxon>Spiralia</taxon>
        <taxon>Lophotrochozoa</taxon>
        <taxon>Platyhelminthes</taxon>
        <taxon>Cestoda</taxon>
        <taxon>Eucestoda</taxon>
        <taxon>Diphyllobothriidea</taxon>
        <taxon>Diphyllobothriidae</taxon>
        <taxon>Dibothriocephalus</taxon>
    </lineage>
</organism>
<gene>
    <name evidence="1" type="ORF">DILT_LOCUS4185</name>
</gene>
<reference evidence="1 2" key="1">
    <citation type="submission" date="2018-11" db="EMBL/GenBank/DDBJ databases">
        <authorList>
            <consortium name="Pathogen Informatics"/>
        </authorList>
    </citation>
    <scope>NUCLEOTIDE SEQUENCE [LARGE SCALE GENOMIC DNA]</scope>
</reference>
<evidence type="ECO:0000313" key="2">
    <source>
        <dbReference type="Proteomes" id="UP000281553"/>
    </source>
</evidence>
<dbReference type="Proteomes" id="UP000281553">
    <property type="component" value="Unassembled WGS sequence"/>
</dbReference>
<proteinExistence type="predicted"/>
<name>A0A3P6TY33_DIBLA</name>